<protein>
    <submittedName>
        <fullName evidence="2">Nucleoside-diphosphate-sugar epimerase</fullName>
    </submittedName>
</protein>
<dbReference type="AlphaFoldDB" id="A0AAD4PUH4"/>
<comment type="caution">
    <text evidence="2">The sequence shown here is derived from an EMBL/GenBank/DDBJ whole genome shotgun (WGS) entry which is preliminary data.</text>
</comment>
<dbReference type="GeneID" id="70249071"/>
<dbReference type="InterPro" id="IPR036291">
    <property type="entry name" value="NAD(P)-bd_dom_sf"/>
</dbReference>
<evidence type="ECO:0000259" key="1">
    <source>
        <dbReference type="Pfam" id="PF01370"/>
    </source>
</evidence>
<dbReference type="Gene3D" id="3.40.50.720">
    <property type="entry name" value="NAD(P)-binding Rossmann-like Domain"/>
    <property type="match status" value="1"/>
</dbReference>
<proteinExistence type="predicted"/>
<dbReference type="GO" id="GO:0005737">
    <property type="term" value="C:cytoplasm"/>
    <property type="evidence" value="ECO:0007669"/>
    <property type="project" value="TreeGrafter"/>
</dbReference>
<dbReference type="SUPFAM" id="SSF51735">
    <property type="entry name" value="NAD(P)-binding Rossmann-fold domains"/>
    <property type="match status" value="1"/>
</dbReference>
<keyword evidence="3" id="KW-1185">Reference proteome</keyword>
<dbReference type="Proteomes" id="UP001201262">
    <property type="component" value="Unassembled WGS sequence"/>
</dbReference>
<gene>
    <name evidence="2" type="ORF">BGW36DRAFT_401776</name>
</gene>
<reference evidence="2" key="1">
    <citation type="submission" date="2021-12" db="EMBL/GenBank/DDBJ databases">
        <title>Convergent genome expansion in fungi linked to evolution of root-endophyte symbiosis.</title>
        <authorList>
            <consortium name="DOE Joint Genome Institute"/>
            <person name="Ke Y.-H."/>
            <person name="Bonito G."/>
            <person name="Liao H.-L."/>
            <person name="Looney B."/>
            <person name="Rojas-Flechas A."/>
            <person name="Nash J."/>
            <person name="Hameed K."/>
            <person name="Schadt C."/>
            <person name="Martin F."/>
            <person name="Crous P.W."/>
            <person name="Miettinen O."/>
            <person name="Magnuson J.K."/>
            <person name="Labbe J."/>
            <person name="Jacobson D."/>
            <person name="Doktycz M.J."/>
            <person name="Veneault-Fourrey C."/>
            <person name="Kuo A."/>
            <person name="Mondo S."/>
            <person name="Calhoun S."/>
            <person name="Riley R."/>
            <person name="Ohm R."/>
            <person name="LaButti K."/>
            <person name="Andreopoulos B."/>
            <person name="Pangilinan J."/>
            <person name="Nolan M."/>
            <person name="Tritt A."/>
            <person name="Clum A."/>
            <person name="Lipzen A."/>
            <person name="Daum C."/>
            <person name="Barry K."/>
            <person name="Grigoriev I.V."/>
            <person name="Vilgalys R."/>
        </authorList>
    </citation>
    <scope>NUCLEOTIDE SEQUENCE</scope>
    <source>
        <strain evidence="2">PMI_201</strain>
    </source>
</reference>
<name>A0AAD4PUH4_9EURO</name>
<evidence type="ECO:0000313" key="3">
    <source>
        <dbReference type="Proteomes" id="UP001201262"/>
    </source>
</evidence>
<dbReference type="InterPro" id="IPR051783">
    <property type="entry name" value="NAD(P)-dependent_oxidoreduct"/>
</dbReference>
<feature type="domain" description="NAD-dependent epimerase/dehydratase" evidence="1">
    <location>
        <begin position="5"/>
        <end position="82"/>
    </location>
</feature>
<dbReference type="PANTHER" id="PTHR48079">
    <property type="entry name" value="PROTEIN YEEZ"/>
    <property type="match status" value="1"/>
</dbReference>
<dbReference type="RefSeq" id="XP_046065756.1">
    <property type="nucleotide sequence ID" value="XM_046218784.1"/>
</dbReference>
<dbReference type="EMBL" id="JAJTJA010000015">
    <property type="protein sequence ID" value="KAH8689402.1"/>
    <property type="molecule type" value="Genomic_DNA"/>
</dbReference>
<dbReference type="PANTHER" id="PTHR48079:SF7">
    <property type="entry name" value="NAD(P)-BINDING DOMAIN-CONTAINING PROTEIN-RELATED"/>
    <property type="match status" value="1"/>
</dbReference>
<accession>A0AAD4PUH4</accession>
<dbReference type="GO" id="GO:0004029">
    <property type="term" value="F:aldehyde dehydrogenase (NAD+) activity"/>
    <property type="evidence" value="ECO:0007669"/>
    <property type="project" value="TreeGrafter"/>
</dbReference>
<evidence type="ECO:0000313" key="2">
    <source>
        <dbReference type="EMBL" id="KAH8689402.1"/>
    </source>
</evidence>
<organism evidence="2 3">
    <name type="scientific">Talaromyces proteolyticus</name>
    <dbReference type="NCBI Taxonomy" id="1131652"/>
    <lineage>
        <taxon>Eukaryota</taxon>
        <taxon>Fungi</taxon>
        <taxon>Dikarya</taxon>
        <taxon>Ascomycota</taxon>
        <taxon>Pezizomycotina</taxon>
        <taxon>Eurotiomycetes</taxon>
        <taxon>Eurotiomycetidae</taxon>
        <taxon>Eurotiales</taxon>
        <taxon>Trichocomaceae</taxon>
        <taxon>Talaromyces</taxon>
        <taxon>Talaromyces sect. Bacilispori</taxon>
    </lineage>
</organism>
<sequence length="344" mass="37788">MAPSVFITGITGYVGGDFLFLVTKEHPDWDITALIRDKTKAKQVTDVYPAVRIVLGDLESTSLIIEEVEKADIVYNFADCDHGDSARAIAQGGELHTPERPLWLIHTSGTGVLTFPDFADGVFGIARERTWNDWDGVDEITTTIPDESPHRLVDKIILEVGTRCSDRVKTAIVCPPLIYGTGRGPGNTRSMQAYWMAELVVRRQKGFVVGKGENKIGYIHVHDLVDLFLSLGQAATGIAPGGSNAPSWGAKGYYFTENGSIQGLRMSSLVAEIAYDMGLIPSTELDYLTDDQALRLHPKALYSWGTNQRFVALRARRLLGWSPYRPSLEEAFSQIVASEAAKLA</sequence>
<dbReference type="Pfam" id="PF01370">
    <property type="entry name" value="Epimerase"/>
    <property type="match status" value="1"/>
</dbReference>
<dbReference type="InterPro" id="IPR001509">
    <property type="entry name" value="Epimerase_deHydtase"/>
</dbReference>